<dbReference type="InterPro" id="IPR036061">
    <property type="entry name" value="CheW-like_dom_sf"/>
</dbReference>
<dbReference type="Gene3D" id="2.40.50.180">
    <property type="entry name" value="CheA-289, Domain 4"/>
    <property type="match status" value="1"/>
</dbReference>
<dbReference type="InterPro" id="IPR039315">
    <property type="entry name" value="CheW"/>
</dbReference>
<evidence type="ECO:0000259" key="1">
    <source>
        <dbReference type="PROSITE" id="PS50851"/>
    </source>
</evidence>
<organism evidence="2 3">
    <name type="scientific">Neobacillus rhizosphaerae</name>
    <dbReference type="NCBI Taxonomy" id="2880965"/>
    <lineage>
        <taxon>Bacteria</taxon>
        <taxon>Bacillati</taxon>
        <taxon>Bacillota</taxon>
        <taxon>Bacilli</taxon>
        <taxon>Bacillales</taxon>
        <taxon>Bacillaceae</taxon>
        <taxon>Neobacillus</taxon>
    </lineage>
</organism>
<dbReference type="Proteomes" id="UP000838308">
    <property type="component" value="Unassembled WGS sequence"/>
</dbReference>
<protein>
    <submittedName>
        <fullName evidence="2">Chemotaxis protein CheW</fullName>
    </submittedName>
</protein>
<dbReference type="SMART" id="SM00260">
    <property type="entry name" value="CheW"/>
    <property type="match status" value="1"/>
</dbReference>
<keyword evidence="3" id="KW-1185">Reference proteome</keyword>
<dbReference type="InterPro" id="IPR002545">
    <property type="entry name" value="CheW-lke_dom"/>
</dbReference>
<sequence>MTMFKIVAFILGEEEYGLDIEYVQSIERIDQITRVPNAPSFVKGVFNLRGNVIPVIDLQGKLNLGQAKYTDKTRVIITKFEDIELGLIVDQTSDVIDVAPEALEAISSSGFDSDYFGGIAKIDGRLIILLKLAELMKAESN</sequence>
<dbReference type="PROSITE" id="PS50851">
    <property type="entry name" value="CHEW"/>
    <property type="match status" value="1"/>
</dbReference>
<accession>A0ABM9ELA2</accession>
<gene>
    <name evidence="2" type="primary">cheW_2</name>
    <name evidence="2" type="ORF">BACCIP111895_00055</name>
</gene>
<dbReference type="Gene3D" id="2.30.30.40">
    <property type="entry name" value="SH3 Domains"/>
    <property type="match status" value="1"/>
</dbReference>
<comment type="caution">
    <text evidence="2">The sequence shown here is derived from an EMBL/GenBank/DDBJ whole genome shotgun (WGS) entry which is preliminary data.</text>
</comment>
<feature type="domain" description="CheW-like" evidence="1">
    <location>
        <begin position="3"/>
        <end position="141"/>
    </location>
</feature>
<proteinExistence type="predicted"/>
<dbReference type="EMBL" id="CALBWS010000001">
    <property type="protein sequence ID" value="CAH2712922.1"/>
    <property type="molecule type" value="Genomic_DNA"/>
</dbReference>
<reference evidence="2" key="1">
    <citation type="submission" date="2022-04" db="EMBL/GenBank/DDBJ databases">
        <authorList>
            <person name="Criscuolo A."/>
        </authorList>
    </citation>
    <scope>NUCLEOTIDE SEQUENCE</scope>
    <source>
        <strain evidence="2">CIP111895</strain>
    </source>
</reference>
<dbReference type="SUPFAM" id="SSF50341">
    <property type="entry name" value="CheW-like"/>
    <property type="match status" value="1"/>
</dbReference>
<evidence type="ECO:0000313" key="2">
    <source>
        <dbReference type="EMBL" id="CAH2712922.1"/>
    </source>
</evidence>
<dbReference type="PANTHER" id="PTHR22617">
    <property type="entry name" value="CHEMOTAXIS SENSOR HISTIDINE KINASE-RELATED"/>
    <property type="match status" value="1"/>
</dbReference>
<evidence type="ECO:0000313" key="3">
    <source>
        <dbReference type="Proteomes" id="UP000838308"/>
    </source>
</evidence>
<dbReference type="CDD" id="cd00732">
    <property type="entry name" value="CheW"/>
    <property type="match status" value="1"/>
</dbReference>
<dbReference type="Pfam" id="PF01584">
    <property type="entry name" value="CheW"/>
    <property type="match status" value="1"/>
</dbReference>
<dbReference type="RefSeq" id="WP_248733290.1">
    <property type="nucleotide sequence ID" value="NZ_CALBWS010000001.1"/>
</dbReference>
<name>A0ABM9ELA2_9BACI</name>
<dbReference type="PANTHER" id="PTHR22617:SF23">
    <property type="entry name" value="CHEMOTAXIS PROTEIN CHEW"/>
    <property type="match status" value="1"/>
</dbReference>